<keyword evidence="4" id="KW-0812">Transmembrane</keyword>
<dbReference type="HOGENOM" id="CLU_027938_5_0_6"/>
<evidence type="ECO:0000256" key="2">
    <source>
        <dbReference type="ARBA" id="ARBA00022679"/>
    </source>
</evidence>
<gene>
    <name evidence="6" type="ORF">NB231_10934</name>
</gene>
<comment type="caution">
    <text evidence="6">The sequence shown here is derived from an EMBL/GenBank/DDBJ whole genome shotgun (WGS) entry which is preliminary data.</text>
</comment>
<dbReference type="Proteomes" id="UP000003374">
    <property type="component" value="Unassembled WGS sequence"/>
</dbReference>
<feature type="domain" description="Phospholipid/glycerol acyltransferase" evidence="5">
    <location>
        <begin position="81"/>
        <end position="195"/>
    </location>
</feature>
<comment type="pathway">
    <text evidence="1">Lipid metabolism.</text>
</comment>
<evidence type="ECO:0000256" key="1">
    <source>
        <dbReference type="ARBA" id="ARBA00005189"/>
    </source>
</evidence>
<evidence type="ECO:0000313" key="6">
    <source>
        <dbReference type="EMBL" id="EAR20786.1"/>
    </source>
</evidence>
<name>A4BTW5_9GAMM</name>
<keyword evidence="4" id="KW-1133">Transmembrane helix</keyword>
<dbReference type="InterPro" id="IPR002123">
    <property type="entry name" value="Plipid/glycerol_acylTrfase"/>
</dbReference>
<accession>A4BTW5</accession>
<dbReference type="OrthoDB" id="9812274at2"/>
<organism evidence="6 7">
    <name type="scientific">Nitrococcus mobilis Nb-231</name>
    <dbReference type="NCBI Taxonomy" id="314278"/>
    <lineage>
        <taxon>Bacteria</taxon>
        <taxon>Pseudomonadati</taxon>
        <taxon>Pseudomonadota</taxon>
        <taxon>Gammaproteobacteria</taxon>
        <taxon>Chromatiales</taxon>
        <taxon>Ectothiorhodospiraceae</taxon>
        <taxon>Nitrococcus</taxon>
    </lineage>
</organism>
<dbReference type="PANTHER" id="PTHR10434">
    <property type="entry name" value="1-ACYL-SN-GLYCEROL-3-PHOSPHATE ACYLTRANSFERASE"/>
    <property type="match status" value="1"/>
</dbReference>
<dbReference type="CDD" id="cd07989">
    <property type="entry name" value="LPLAT_AGPAT-like"/>
    <property type="match status" value="1"/>
</dbReference>
<keyword evidence="3 6" id="KW-0012">Acyltransferase</keyword>
<dbReference type="PANTHER" id="PTHR10434:SF40">
    <property type="entry name" value="1-ACYL-SN-GLYCEROL-3-PHOSPHATE ACYLTRANSFERASE"/>
    <property type="match status" value="1"/>
</dbReference>
<dbReference type="SUPFAM" id="SSF69593">
    <property type="entry name" value="Glycerol-3-phosphate (1)-acyltransferase"/>
    <property type="match status" value="1"/>
</dbReference>
<evidence type="ECO:0000256" key="4">
    <source>
        <dbReference type="SAM" id="Phobius"/>
    </source>
</evidence>
<dbReference type="GO" id="GO:0003841">
    <property type="term" value="F:1-acylglycerol-3-phosphate O-acyltransferase activity"/>
    <property type="evidence" value="ECO:0007669"/>
    <property type="project" value="TreeGrafter"/>
</dbReference>
<evidence type="ECO:0000313" key="7">
    <source>
        <dbReference type="Proteomes" id="UP000003374"/>
    </source>
</evidence>
<dbReference type="GO" id="GO:0006654">
    <property type="term" value="P:phosphatidic acid biosynthetic process"/>
    <property type="evidence" value="ECO:0007669"/>
    <property type="project" value="TreeGrafter"/>
</dbReference>
<dbReference type="Pfam" id="PF01553">
    <property type="entry name" value="Acyltransferase"/>
    <property type="match status" value="1"/>
</dbReference>
<feature type="transmembrane region" description="Helical" evidence="4">
    <location>
        <begin position="12"/>
        <end position="32"/>
    </location>
</feature>
<keyword evidence="4" id="KW-0472">Membrane</keyword>
<sequence>MTDQHTRFVQGSLIRGIIFHIGLGLSVGLWGIPSLLSFPLPYRTRFWIISRWSLWAIWWLRITNGVRWEVEGLENIPAEAGIVMSKHQSTWETLALQSWFKPQTWVLKRELMWLPVFGWSLTLLRPIAINRGAGRSAIRQVIRQGRARLASGSWVVVFPEGTRIAAGDKGRYRVGGAVLACATGAKVVPVAHNAGEFWPKYGWRKRAGCIRVRIGQPIDTQGLRPEQLITQVETWIEGQMPTLSQHSNPR</sequence>
<dbReference type="SMART" id="SM00563">
    <property type="entry name" value="PlsC"/>
    <property type="match status" value="1"/>
</dbReference>
<dbReference type="RefSeq" id="WP_005002493.1">
    <property type="nucleotide sequence ID" value="NZ_CH672427.1"/>
</dbReference>
<keyword evidence="7" id="KW-1185">Reference proteome</keyword>
<evidence type="ECO:0000256" key="3">
    <source>
        <dbReference type="ARBA" id="ARBA00023315"/>
    </source>
</evidence>
<keyword evidence="2 6" id="KW-0808">Transferase</keyword>
<proteinExistence type="predicted"/>
<dbReference type="eggNOG" id="COG0204">
    <property type="taxonomic scope" value="Bacteria"/>
</dbReference>
<dbReference type="AlphaFoldDB" id="A4BTW5"/>
<protein>
    <submittedName>
        <fullName evidence="6">Phospholipid/glycerol acyltransferase</fullName>
    </submittedName>
</protein>
<reference evidence="6 7" key="1">
    <citation type="submission" date="2006-02" db="EMBL/GenBank/DDBJ databases">
        <authorList>
            <person name="Waterbury J."/>
            <person name="Ferriera S."/>
            <person name="Johnson J."/>
            <person name="Kravitz S."/>
            <person name="Halpern A."/>
            <person name="Remington K."/>
            <person name="Beeson K."/>
            <person name="Tran B."/>
            <person name="Rogers Y.-H."/>
            <person name="Friedman R."/>
            <person name="Venter J.C."/>
        </authorList>
    </citation>
    <scope>NUCLEOTIDE SEQUENCE [LARGE SCALE GENOMIC DNA]</scope>
    <source>
        <strain evidence="6 7">Nb-231</strain>
    </source>
</reference>
<dbReference type="STRING" id="314278.NB231_10934"/>
<dbReference type="EMBL" id="AAOF01000016">
    <property type="protein sequence ID" value="EAR20786.1"/>
    <property type="molecule type" value="Genomic_DNA"/>
</dbReference>
<evidence type="ECO:0000259" key="5">
    <source>
        <dbReference type="SMART" id="SM00563"/>
    </source>
</evidence>